<evidence type="ECO:0008006" key="3">
    <source>
        <dbReference type="Google" id="ProtNLM"/>
    </source>
</evidence>
<dbReference type="Proteomes" id="UP001501508">
    <property type="component" value="Unassembled WGS sequence"/>
</dbReference>
<gene>
    <name evidence="1" type="ORF">GCM10023091_32730</name>
</gene>
<dbReference type="RefSeq" id="WP_345031162.1">
    <property type="nucleotide sequence ID" value="NZ_BAABEY010000030.1"/>
</dbReference>
<accession>A0ABP8M378</accession>
<name>A0ABP8M378_9BACT</name>
<dbReference type="EMBL" id="BAABEY010000030">
    <property type="protein sequence ID" value="GAA4443711.1"/>
    <property type="molecule type" value="Genomic_DNA"/>
</dbReference>
<comment type="caution">
    <text evidence="1">The sequence shown here is derived from an EMBL/GenBank/DDBJ whole genome shotgun (WGS) entry which is preliminary data.</text>
</comment>
<sequence>MLDFLSGKLLGLFVRIRYPKVPPELRSFYKDTYRCRIRQLRYFVRDYVIRKPYKELSFQGEFAPELLFVLPFAYWHYRNGTLKSTVASRYTAQLYFFSPDHTEVFDTRTNEGNYNFEMPRILYSHDYDMAKWTQVPLKAVYRNPVYVYDKPMLIIANRFNMEWDGPPVSFFSIPVLDFLIETLSPAYTILYNRPGPGHITMDNSDIYELNDYEWLREKHPEVILLEDLYRENKAGALNYNHLQMLVYANADHFISIHGGTATLASYFGGQNLILSKKGPEHYFHCFSKLYTKLSDAEIYHARDDDELKEMVIRHYLNPAAAPK</sequence>
<proteinExistence type="predicted"/>
<evidence type="ECO:0000313" key="2">
    <source>
        <dbReference type="Proteomes" id="UP001501508"/>
    </source>
</evidence>
<keyword evidence="2" id="KW-1185">Reference proteome</keyword>
<protein>
    <recommendedName>
        <fullName evidence="3">Glycosyltransferase family 61 protein</fullName>
    </recommendedName>
</protein>
<evidence type="ECO:0000313" key="1">
    <source>
        <dbReference type="EMBL" id="GAA4443711.1"/>
    </source>
</evidence>
<reference evidence="2" key="1">
    <citation type="journal article" date="2019" name="Int. J. Syst. Evol. Microbiol.">
        <title>The Global Catalogue of Microorganisms (GCM) 10K type strain sequencing project: providing services to taxonomists for standard genome sequencing and annotation.</title>
        <authorList>
            <consortium name="The Broad Institute Genomics Platform"/>
            <consortium name="The Broad Institute Genome Sequencing Center for Infectious Disease"/>
            <person name="Wu L."/>
            <person name="Ma J."/>
        </authorList>
    </citation>
    <scope>NUCLEOTIDE SEQUENCE [LARGE SCALE GENOMIC DNA]</scope>
    <source>
        <strain evidence="2">JCM 31920</strain>
    </source>
</reference>
<organism evidence="1 2">
    <name type="scientific">Ravibacter arvi</name>
    <dbReference type="NCBI Taxonomy" id="2051041"/>
    <lineage>
        <taxon>Bacteria</taxon>
        <taxon>Pseudomonadati</taxon>
        <taxon>Bacteroidota</taxon>
        <taxon>Cytophagia</taxon>
        <taxon>Cytophagales</taxon>
        <taxon>Spirosomataceae</taxon>
        <taxon>Ravibacter</taxon>
    </lineage>
</organism>